<dbReference type="Pfam" id="PF05016">
    <property type="entry name" value="ParE_toxin"/>
    <property type="match status" value="1"/>
</dbReference>
<dbReference type="Gene3D" id="3.30.2310.20">
    <property type="entry name" value="RelE-like"/>
    <property type="match status" value="1"/>
</dbReference>
<evidence type="ECO:0000313" key="4">
    <source>
        <dbReference type="Proteomes" id="UP000541535"/>
    </source>
</evidence>
<comment type="caution">
    <text evidence="3">The sequence shown here is derived from an EMBL/GenBank/DDBJ whole genome shotgun (WGS) entry which is preliminary data.</text>
</comment>
<reference evidence="3 4" key="1">
    <citation type="submission" date="2020-08" db="EMBL/GenBank/DDBJ databases">
        <title>Genomic Encyclopedia of Type Strains, Phase III (KMG-III): the genomes of soil and plant-associated and newly described type strains.</title>
        <authorList>
            <person name="Whitman W."/>
        </authorList>
    </citation>
    <scope>NUCLEOTIDE SEQUENCE [LARGE SCALE GENOMIC DNA]</scope>
    <source>
        <strain evidence="3 4">CECT 8897</strain>
    </source>
</reference>
<evidence type="ECO:0000256" key="2">
    <source>
        <dbReference type="ARBA" id="ARBA00022649"/>
    </source>
</evidence>
<dbReference type="InterPro" id="IPR007712">
    <property type="entry name" value="RelE/ParE_toxin"/>
</dbReference>
<dbReference type="Proteomes" id="UP000541535">
    <property type="component" value="Unassembled WGS sequence"/>
</dbReference>
<dbReference type="EMBL" id="JACHXD010000003">
    <property type="protein sequence ID" value="MBB3118501.1"/>
    <property type="molecule type" value="Genomic_DNA"/>
</dbReference>
<comment type="similarity">
    <text evidence="1">Belongs to the RelE toxin family.</text>
</comment>
<dbReference type="RefSeq" id="WP_183440404.1">
    <property type="nucleotide sequence ID" value="NZ_JACHXD010000003.1"/>
</dbReference>
<dbReference type="PANTHER" id="PTHR33755:SF6">
    <property type="entry name" value="PLASMID STABILIZATION SYSTEM PROTEIN"/>
    <property type="match status" value="1"/>
</dbReference>
<keyword evidence="2" id="KW-1277">Toxin-antitoxin system</keyword>
<dbReference type="InterPro" id="IPR035093">
    <property type="entry name" value="RelE/ParE_toxin_dom_sf"/>
</dbReference>
<accession>A0A7W5B8J0</accession>
<evidence type="ECO:0000256" key="1">
    <source>
        <dbReference type="ARBA" id="ARBA00006226"/>
    </source>
</evidence>
<sequence length="92" mass="10601">MLLAWTTRARKEPWAAIERIARNAPEAALRQLLSIERQTDMLLRFPELGRPGAIPGTRELVISRSPFIVLYQIKAGEIEILRFLHTARLRPK</sequence>
<protein>
    <submittedName>
        <fullName evidence="3">Toxin ParE1/3/4</fullName>
    </submittedName>
</protein>
<evidence type="ECO:0000313" key="3">
    <source>
        <dbReference type="EMBL" id="MBB3118501.1"/>
    </source>
</evidence>
<dbReference type="InterPro" id="IPR051803">
    <property type="entry name" value="TA_system_RelE-like_toxin"/>
</dbReference>
<dbReference type="AlphaFoldDB" id="A0A7W5B8J0"/>
<dbReference type="PANTHER" id="PTHR33755">
    <property type="entry name" value="TOXIN PARE1-RELATED"/>
    <property type="match status" value="1"/>
</dbReference>
<proteinExistence type="inferred from homology"/>
<name>A0A7W5B8J0_9BURK</name>
<gene>
    <name evidence="3" type="ORF">FHS03_001532</name>
</gene>
<organism evidence="3 4">
    <name type="scientific">Pseudoduganella violacea</name>
    <dbReference type="NCBI Taxonomy" id="1715466"/>
    <lineage>
        <taxon>Bacteria</taxon>
        <taxon>Pseudomonadati</taxon>
        <taxon>Pseudomonadota</taxon>
        <taxon>Betaproteobacteria</taxon>
        <taxon>Burkholderiales</taxon>
        <taxon>Oxalobacteraceae</taxon>
        <taxon>Telluria group</taxon>
        <taxon>Pseudoduganella</taxon>
    </lineage>
</organism>
<keyword evidence="4" id="KW-1185">Reference proteome</keyword>